<evidence type="ECO:0000313" key="2">
    <source>
        <dbReference type="EMBL" id="KAE9589725.1"/>
    </source>
</evidence>
<keyword evidence="1" id="KW-1133">Transmembrane helix</keyword>
<dbReference type="EMBL" id="WOCE01000021">
    <property type="protein sequence ID" value="KAE9589725.1"/>
    <property type="molecule type" value="Genomic_DNA"/>
</dbReference>
<evidence type="ECO:0000256" key="1">
    <source>
        <dbReference type="SAM" id="Phobius"/>
    </source>
</evidence>
<proteinExistence type="predicted"/>
<protein>
    <submittedName>
        <fullName evidence="2">Uncharacterized protein</fullName>
    </submittedName>
</protein>
<comment type="caution">
    <text evidence="2">The sequence shown here is derived from an EMBL/GenBank/DDBJ whole genome shotgun (WGS) entry which is preliminary data.</text>
</comment>
<dbReference type="AlphaFoldDB" id="A0A6A4NFW9"/>
<feature type="transmembrane region" description="Helical" evidence="1">
    <location>
        <begin position="15"/>
        <end position="38"/>
    </location>
</feature>
<evidence type="ECO:0000313" key="3">
    <source>
        <dbReference type="Proteomes" id="UP000447434"/>
    </source>
</evidence>
<gene>
    <name evidence="2" type="ORF">Lalb_Chr21g0311991</name>
</gene>
<organism evidence="2 3">
    <name type="scientific">Lupinus albus</name>
    <name type="common">White lupine</name>
    <name type="synonym">Lupinus termis</name>
    <dbReference type="NCBI Taxonomy" id="3870"/>
    <lineage>
        <taxon>Eukaryota</taxon>
        <taxon>Viridiplantae</taxon>
        <taxon>Streptophyta</taxon>
        <taxon>Embryophyta</taxon>
        <taxon>Tracheophyta</taxon>
        <taxon>Spermatophyta</taxon>
        <taxon>Magnoliopsida</taxon>
        <taxon>eudicotyledons</taxon>
        <taxon>Gunneridae</taxon>
        <taxon>Pentapetalae</taxon>
        <taxon>rosids</taxon>
        <taxon>fabids</taxon>
        <taxon>Fabales</taxon>
        <taxon>Fabaceae</taxon>
        <taxon>Papilionoideae</taxon>
        <taxon>50 kb inversion clade</taxon>
        <taxon>genistoids sensu lato</taxon>
        <taxon>core genistoids</taxon>
        <taxon>Genisteae</taxon>
        <taxon>Lupinus</taxon>
    </lineage>
</organism>
<accession>A0A6A4NFW9</accession>
<dbReference type="Proteomes" id="UP000447434">
    <property type="component" value="Chromosome 21"/>
</dbReference>
<keyword evidence="3" id="KW-1185">Reference proteome</keyword>
<name>A0A6A4NFW9_LUPAL</name>
<keyword evidence="1" id="KW-0472">Membrane</keyword>
<keyword evidence="1" id="KW-0812">Transmembrane</keyword>
<dbReference type="OrthoDB" id="10251508at2759"/>
<sequence length="45" mass="5066">MNLPYTWIVNHGYMFKWVIIITGVSSTVMFLLIVAYACKKGLVGS</sequence>
<reference evidence="3" key="1">
    <citation type="journal article" date="2020" name="Nat. Commun.">
        <title>Genome sequence of the cluster root forming white lupin.</title>
        <authorList>
            <person name="Hufnagel B."/>
            <person name="Marques A."/>
            <person name="Soriano A."/>
            <person name="Marques L."/>
            <person name="Divol F."/>
            <person name="Doumas P."/>
            <person name="Sallet E."/>
            <person name="Mancinotti D."/>
            <person name="Carrere S."/>
            <person name="Marande W."/>
            <person name="Arribat S."/>
            <person name="Keller J."/>
            <person name="Huneau C."/>
            <person name="Blein T."/>
            <person name="Aime D."/>
            <person name="Laguerre M."/>
            <person name="Taylor J."/>
            <person name="Schubert V."/>
            <person name="Nelson M."/>
            <person name="Geu-Flores F."/>
            <person name="Crespi M."/>
            <person name="Gallardo-Guerrero K."/>
            <person name="Delaux P.-M."/>
            <person name="Salse J."/>
            <person name="Berges H."/>
            <person name="Guyot R."/>
            <person name="Gouzy J."/>
            <person name="Peret B."/>
        </authorList>
    </citation>
    <scope>NUCLEOTIDE SEQUENCE [LARGE SCALE GENOMIC DNA]</scope>
    <source>
        <strain evidence="3">cv. Amiga</strain>
    </source>
</reference>